<evidence type="ECO:0000256" key="2">
    <source>
        <dbReference type="ARBA" id="ARBA00022857"/>
    </source>
</evidence>
<dbReference type="EMBL" id="SJOL01002220">
    <property type="protein sequence ID" value="TGZ74023.1"/>
    <property type="molecule type" value="Genomic_DNA"/>
</dbReference>
<dbReference type="EC" id="7.1.1.1" evidence="1"/>
<dbReference type="GO" id="GO:0005743">
    <property type="term" value="C:mitochondrial inner membrane"/>
    <property type="evidence" value="ECO:0007669"/>
    <property type="project" value="TreeGrafter"/>
</dbReference>
<keyword evidence="8" id="KW-1185">Reference proteome</keyword>
<dbReference type="GO" id="GO:0050661">
    <property type="term" value="F:NADP binding"/>
    <property type="evidence" value="ECO:0007669"/>
    <property type="project" value="TreeGrafter"/>
</dbReference>
<evidence type="ECO:0000256" key="1">
    <source>
        <dbReference type="ARBA" id="ARBA00012943"/>
    </source>
</evidence>
<evidence type="ECO:0000256" key="5">
    <source>
        <dbReference type="ARBA" id="ARBA00048202"/>
    </source>
</evidence>
<sequence>SKDRFYLNLEDEVIRGSLVLHEGKLIWPPPAPPTPPAPVQSVSPKPATAVPVPEAATPASLFQSKLRSAVSTAVGLSGLVGLGLASPSPAFTTMLTTFGLAGIVASMPSLFTPLVPSGLRTPLLNDYSNVLSLQQILFPGNHRRLKPS</sequence>
<dbReference type="GO" id="GO:0006740">
    <property type="term" value="P:NADPH regeneration"/>
    <property type="evidence" value="ECO:0007669"/>
    <property type="project" value="TreeGrafter"/>
</dbReference>
<dbReference type="PANTHER" id="PTHR10160:SF19">
    <property type="entry name" value="PROTON-TRANSLOCATING NAD(P)(+) TRANSHYDROGENASE"/>
    <property type="match status" value="1"/>
</dbReference>
<comment type="caution">
    <text evidence="7">The sequence shown here is derived from an EMBL/GenBank/DDBJ whole genome shotgun (WGS) entry which is preliminary data.</text>
</comment>
<proteinExistence type="predicted"/>
<keyword evidence="4" id="KW-0520">NAD</keyword>
<protein>
    <recommendedName>
        <fullName evidence="1">proton-translocating NAD(P)(+) transhydrogenase</fullName>
        <ecNumber evidence="1">7.1.1.1</ecNumber>
    </recommendedName>
</protein>
<feature type="non-terminal residue" evidence="7">
    <location>
        <position position="1"/>
    </location>
</feature>
<dbReference type="AlphaFoldDB" id="A0A4S2MBS2"/>
<dbReference type="PANTHER" id="PTHR10160">
    <property type="entry name" value="NAD(P) TRANSHYDROGENASE"/>
    <property type="match status" value="1"/>
</dbReference>
<reference evidence="7 8" key="1">
    <citation type="journal article" date="2019" name="BMC Genomics">
        <title>New insights from Opisthorchis felineus genome: update on genomics of the epidemiologically important liver flukes.</title>
        <authorList>
            <person name="Ershov N.I."/>
            <person name="Mordvinov V.A."/>
            <person name="Prokhortchouk E.B."/>
            <person name="Pakharukova M.Y."/>
            <person name="Gunbin K.V."/>
            <person name="Ustyantsev K."/>
            <person name="Genaev M.A."/>
            <person name="Blinov A.G."/>
            <person name="Mazur A."/>
            <person name="Boulygina E."/>
            <person name="Tsygankova S."/>
            <person name="Khrameeva E."/>
            <person name="Chekanov N."/>
            <person name="Fan G."/>
            <person name="Xiao A."/>
            <person name="Zhang H."/>
            <person name="Xu X."/>
            <person name="Yang H."/>
            <person name="Solovyev V."/>
            <person name="Lee S.M."/>
            <person name="Liu X."/>
            <person name="Afonnikov D.A."/>
            <person name="Skryabin K.G."/>
        </authorList>
    </citation>
    <scope>NUCLEOTIDE SEQUENCE [LARGE SCALE GENOMIC DNA]</scope>
    <source>
        <strain evidence="7">AK-0245</strain>
        <tissue evidence="7">Whole organism</tissue>
    </source>
</reference>
<name>A0A4S2MBS2_OPIFE</name>
<comment type="catalytic activity">
    <reaction evidence="5">
        <text>NAD(+) + NADPH + H(+)(in) = NADH + NADP(+) + H(+)(out)</text>
        <dbReference type="Rhea" id="RHEA:47992"/>
        <dbReference type="ChEBI" id="CHEBI:15378"/>
        <dbReference type="ChEBI" id="CHEBI:57540"/>
        <dbReference type="ChEBI" id="CHEBI:57783"/>
        <dbReference type="ChEBI" id="CHEBI:57945"/>
        <dbReference type="ChEBI" id="CHEBI:58349"/>
        <dbReference type="EC" id="7.1.1.1"/>
    </reaction>
</comment>
<accession>A0A4S2MBS2</accession>
<evidence type="ECO:0000256" key="4">
    <source>
        <dbReference type="ARBA" id="ARBA00023027"/>
    </source>
</evidence>
<evidence type="ECO:0000256" key="6">
    <source>
        <dbReference type="SAM" id="MobiDB-lite"/>
    </source>
</evidence>
<evidence type="ECO:0000313" key="7">
    <source>
        <dbReference type="EMBL" id="TGZ74023.1"/>
    </source>
</evidence>
<dbReference type="GO" id="GO:0008750">
    <property type="term" value="F:proton-translocating NAD(P)+ transhydrogenase activity"/>
    <property type="evidence" value="ECO:0007669"/>
    <property type="project" value="UniProtKB-EC"/>
</dbReference>
<evidence type="ECO:0000256" key="3">
    <source>
        <dbReference type="ARBA" id="ARBA00022967"/>
    </source>
</evidence>
<keyword evidence="2" id="KW-0521">NADP</keyword>
<organism evidence="7 8">
    <name type="scientific">Opisthorchis felineus</name>
    <dbReference type="NCBI Taxonomy" id="147828"/>
    <lineage>
        <taxon>Eukaryota</taxon>
        <taxon>Metazoa</taxon>
        <taxon>Spiralia</taxon>
        <taxon>Lophotrochozoa</taxon>
        <taxon>Platyhelminthes</taxon>
        <taxon>Trematoda</taxon>
        <taxon>Digenea</taxon>
        <taxon>Opisthorchiida</taxon>
        <taxon>Opisthorchiata</taxon>
        <taxon>Opisthorchiidae</taxon>
        <taxon>Opisthorchis</taxon>
    </lineage>
</organism>
<dbReference type="STRING" id="147828.A0A4S2MBS2"/>
<dbReference type="OrthoDB" id="37244at2759"/>
<gene>
    <name evidence="7" type="ORF">CRM22_001176</name>
</gene>
<dbReference type="Proteomes" id="UP000308267">
    <property type="component" value="Unassembled WGS sequence"/>
</dbReference>
<keyword evidence="3" id="KW-1278">Translocase</keyword>
<dbReference type="Gene3D" id="3.40.50.720">
    <property type="entry name" value="NAD(P)-binding Rossmann-like Domain"/>
    <property type="match status" value="1"/>
</dbReference>
<evidence type="ECO:0000313" key="8">
    <source>
        <dbReference type="Proteomes" id="UP000308267"/>
    </source>
</evidence>
<feature type="region of interest" description="Disordered" evidence="6">
    <location>
        <begin position="31"/>
        <end position="50"/>
    </location>
</feature>